<sequence>MNRTLATFILLLSLGGCTHQQADPTPGDELVGTWHLTNLQCYCPAGWLPDEQLLLEANQRYQLYRGGRLKSAGRYATSQGNLCGQGASQSLLRLVPDSVGAYAPSGAYTLQANKLVIDQGSACIADAPVATYKRQ</sequence>
<reference evidence="2 3" key="1">
    <citation type="submission" date="2020-04" db="EMBL/GenBank/DDBJ databases">
        <title>Hymenobacter polaris sp. nov., isolated from Arctic soil.</title>
        <authorList>
            <person name="Dahal R.H."/>
        </authorList>
    </citation>
    <scope>NUCLEOTIDE SEQUENCE [LARGE SCALE GENOMIC DNA]</scope>
    <source>
        <strain evidence="2 3">RP-2-7</strain>
    </source>
</reference>
<protein>
    <recommendedName>
        <fullName evidence="4">Lipocalin-like domain-containing protein</fullName>
    </recommendedName>
</protein>
<keyword evidence="3" id="KW-1185">Reference proteome</keyword>
<feature type="chain" id="PRO_5031114706" description="Lipocalin-like domain-containing protein" evidence="1">
    <location>
        <begin position="23"/>
        <end position="135"/>
    </location>
</feature>
<feature type="signal peptide" evidence="1">
    <location>
        <begin position="1"/>
        <end position="22"/>
    </location>
</feature>
<dbReference type="AlphaFoldDB" id="A0A7Y0ACZ9"/>
<evidence type="ECO:0000313" key="3">
    <source>
        <dbReference type="Proteomes" id="UP000559626"/>
    </source>
</evidence>
<proteinExistence type="predicted"/>
<accession>A0A7Y0ACZ9</accession>
<dbReference type="EMBL" id="JABBGH010000001">
    <property type="protein sequence ID" value="NML65080.1"/>
    <property type="molecule type" value="Genomic_DNA"/>
</dbReference>
<evidence type="ECO:0008006" key="4">
    <source>
        <dbReference type="Google" id="ProtNLM"/>
    </source>
</evidence>
<organism evidence="2 3">
    <name type="scientific">Hymenobacter polaris</name>
    <dbReference type="NCBI Taxonomy" id="2682546"/>
    <lineage>
        <taxon>Bacteria</taxon>
        <taxon>Pseudomonadati</taxon>
        <taxon>Bacteroidota</taxon>
        <taxon>Cytophagia</taxon>
        <taxon>Cytophagales</taxon>
        <taxon>Hymenobacteraceae</taxon>
        <taxon>Hymenobacter</taxon>
    </lineage>
</organism>
<dbReference type="Proteomes" id="UP000559626">
    <property type="component" value="Unassembled WGS sequence"/>
</dbReference>
<evidence type="ECO:0000313" key="2">
    <source>
        <dbReference type="EMBL" id="NML65080.1"/>
    </source>
</evidence>
<dbReference type="PROSITE" id="PS51257">
    <property type="entry name" value="PROKAR_LIPOPROTEIN"/>
    <property type="match status" value="1"/>
</dbReference>
<comment type="caution">
    <text evidence="2">The sequence shown here is derived from an EMBL/GenBank/DDBJ whole genome shotgun (WGS) entry which is preliminary data.</text>
</comment>
<evidence type="ECO:0000256" key="1">
    <source>
        <dbReference type="SAM" id="SignalP"/>
    </source>
</evidence>
<gene>
    <name evidence="2" type="ORF">HHL22_07660</name>
</gene>
<keyword evidence="1" id="KW-0732">Signal</keyword>
<dbReference type="RefSeq" id="WP_169530337.1">
    <property type="nucleotide sequence ID" value="NZ_JABBGH010000001.1"/>
</dbReference>
<name>A0A7Y0ACZ9_9BACT</name>